<gene>
    <name evidence="2" type="ORF">METZ01_LOCUS301734</name>
</gene>
<name>A0A382MJQ1_9ZZZZ</name>
<dbReference type="Gene3D" id="3.30.420.10">
    <property type="entry name" value="Ribonuclease H-like superfamily/Ribonuclease H"/>
    <property type="match status" value="1"/>
</dbReference>
<dbReference type="Pfam" id="PF00929">
    <property type="entry name" value="RNase_T"/>
    <property type="match status" value="1"/>
</dbReference>
<dbReference type="PROSITE" id="PS51784">
    <property type="entry name" value="EXOI_SH3"/>
    <property type="match status" value="1"/>
</dbReference>
<proteinExistence type="predicted"/>
<dbReference type="InterPro" id="IPR013520">
    <property type="entry name" value="Ribonucl_H"/>
</dbReference>
<dbReference type="InterPro" id="IPR036397">
    <property type="entry name" value="RNaseH_sf"/>
</dbReference>
<dbReference type="SUPFAM" id="SSF53098">
    <property type="entry name" value="Ribonuclease H-like"/>
    <property type="match status" value="1"/>
</dbReference>
<dbReference type="InterPro" id="IPR012337">
    <property type="entry name" value="RNaseH-like_sf"/>
</dbReference>
<evidence type="ECO:0000259" key="1">
    <source>
        <dbReference type="PROSITE" id="PS51784"/>
    </source>
</evidence>
<protein>
    <recommendedName>
        <fullName evidence="1">ExoI SH3-like domain-containing protein</fullName>
    </recommendedName>
</protein>
<dbReference type="EMBL" id="UINC01094004">
    <property type="protein sequence ID" value="SVC48880.1"/>
    <property type="molecule type" value="Genomic_DNA"/>
</dbReference>
<accession>A0A382MJQ1</accession>
<evidence type="ECO:0000313" key="2">
    <source>
        <dbReference type="EMBL" id="SVC48880.1"/>
    </source>
</evidence>
<dbReference type="InterPro" id="IPR034747">
    <property type="entry name" value="EXOI_SH3"/>
</dbReference>
<feature type="non-terminal residue" evidence="2">
    <location>
        <position position="287"/>
    </location>
</feature>
<sequence>MKNIAIIDIESQGASTSYSSIISIAGILVNPELKEIERFELNCRNKPGHVPDPYSLWINKGFHQMKKSNSSHYQLMKELHKIIKKWSPCIWIGWNSIGFDFIMLQKENYKSLFPAYVLNTNSNEQADFLPVARSSKLFFPKSINTTFSEKKNPVFQLEGLSIINDIKVDQFHTAISDCEACLGIMRLIRKNAKQIYDQSFNTTSKHKVSNILEKERIFTTTFYYYGKARPFLVTYLCDHGEYNWPIVFCLEQDPENFLKLDVNSLKEELKKPGKWARALPANKHPII</sequence>
<feature type="domain" description="ExoI SH3-like" evidence="1">
    <location>
        <begin position="193"/>
        <end position="287"/>
    </location>
</feature>
<dbReference type="GO" id="GO:0003676">
    <property type="term" value="F:nucleic acid binding"/>
    <property type="evidence" value="ECO:0007669"/>
    <property type="project" value="InterPro"/>
</dbReference>
<reference evidence="2" key="1">
    <citation type="submission" date="2018-05" db="EMBL/GenBank/DDBJ databases">
        <authorList>
            <person name="Lanie J.A."/>
            <person name="Ng W.-L."/>
            <person name="Kazmierczak K.M."/>
            <person name="Andrzejewski T.M."/>
            <person name="Davidsen T.M."/>
            <person name="Wayne K.J."/>
            <person name="Tettelin H."/>
            <person name="Glass J.I."/>
            <person name="Rusch D."/>
            <person name="Podicherti R."/>
            <person name="Tsui H.-C.T."/>
            <person name="Winkler M.E."/>
        </authorList>
    </citation>
    <scope>NUCLEOTIDE SEQUENCE</scope>
</reference>
<organism evidence="2">
    <name type="scientific">marine metagenome</name>
    <dbReference type="NCBI Taxonomy" id="408172"/>
    <lineage>
        <taxon>unclassified sequences</taxon>
        <taxon>metagenomes</taxon>
        <taxon>ecological metagenomes</taxon>
    </lineage>
</organism>
<dbReference type="AlphaFoldDB" id="A0A382MJQ1"/>